<dbReference type="GO" id="GO:0006310">
    <property type="term" value="P:DNA recombination"/>
    <property type="evidence" value="ECO:0007669"/>
    <property type="project" value="UniProtKB-KW"/>
</dbReference>
<evidence type="ECO:0008006" key="4">
    <source>
        <dbReference type="Google" id="ProtNLM"/>
    </source>
</evidence>
<dbReference type="EMBL" id="CP084959">
    <property type="protein sequence ID" value="UOA23018.1"/>
    <property type="molecule type" value="Genomic_DNA"/>
</dbReference>
<evidence type="ECO:0000313" key="3">
    <source>
        <dbReference type="Proteomes" id="UP000830781"/>
    </source>
</evidence>
<proteinExistence type="predicted"/>
<protein>
    <recommendedName>
        <fullName evidence="4">Phage integrase family protein</fullName>
    </recommendedName>
</protein>
<organism evidence="2 3">
    <name type="scientific">Sulfitobacter pontiacus</name>
    <dbReference type="NCBI Taxonomy" id="60137"/>
    <lineage>
        <taxon>Bacteria</taxon>
        <taxon>Pseudomonadati</taxon>
        <taxon>Pseudomonadota</taxon>
        <taxon>Alphaproteobacteria</taxon>
        <taxon>Rhodobacterales</taxon>
        <taxon>Roseobacteraceae</taxon>
        <taxon>Sulfitobacter</taxon>
    </lineage>
</organism>
<dbReference type="AlphaFoldDB" id="A0AAX3AER5"/>
<dbReference type="SUPFAM" id="SSF56349">
    <property type="entry name" value="DNA breaking-rejoining enzymes"/>
    <property type="match status" value="1"/>
</dbReference>
<gene>
    <name evidence="2" type="ORF">DSM110277_01430</name>
</gene>
<dbReference type="Proteomes" id="UP000830781">
    <property type="component" value="Chromosome"/>
</dbReference>
<dbReference type="GO" id="GO:0015074">
    <property type="term" value="P:DNA integration"/>
    <property type="evidence" value="ECO:0007669"/>
    <property type="project" value="InterPro"/>
</dbReference>
<dbReference type="InterPro" id="IPR011010">
    <property type="entry name" value="DNA_brk_join_enz"/>
</dbReference>
<keyword evidence="3" id="KW-1185">Reference proteome</keyword>
<accession>A0AAX3AER5</accession>
<evidence type="ECO:0000313" key="2">
    <source>
        <dbReference type="EMBL" id="UOA23018.1"/>
    </source>
</evidence>
<evidence type="ECO:0000256" key="1">
    <source>
        <dbReference type="ARBA" id="ARBA00023172"/>
    </source>
</evidence>
<dbReference type="Pfam" id="PF13009">
    <property type="entry name" value="Integrase_2"/>
    <property type="match status" value="1"/>
</dbReference>
<dbReference type="RefSeq" id="WP_243251758.1">
    <property type="nucleotide sequence ID" value="NZ_CP084959.1"/>
</dbReference>
<dbReference type="InterPro" id="IPR024965">
    <property type="entry name" value="Putative_integrase"/>
</dbReference>
<reference evidence="3" key="1">
    <citation type="journal article" date="2022" name="Microorganisms">
        <title>Beyond the ABCs#Discovery of Three New Plasmid Types in Rhodobacterales (RepQ, RepY, RepW).</title>
        <authorList>
            <person name="Freese H.M."/>
            <person name="Ringel V."/>
            <person name="Overmann J."/>
            <person name="Petersen J."/>
        </authorList>
    </citation>
    <scope>NUCLEOTIDE SEQUENCE [LARGE SCALE GENOMIC DNA]</scope>
    <source>
        <strain evidence="3">DSM 110277</strain>
    </source>
</reference>
<dbReference type="GO" id="GO:0003677">
    <property type="term" value="F:DNA binding"/>
    <property type="evidence" value="ECO:0007669"/>
    <property type="project" value="InterPro"/>
</dbReference>
<dbReference type="InterPro" id="IPR013762">
    <property type="entry name" value="Integrase-like_cat_sf"/>
</dbReference>
<name>A0AAX3AER5_9RHOB</name>
<keyword evidence="1" id="KW-0233">DNA recombination</keyword>
<dbReference type="Gene3D" id="1.10.443.10">
    <property type="entry name" value="Intergrase catalytic core"/>
    <property type="match status" value="1"/>
</dbReference>
<sequence length="1028" mass="117498">MTEYKHVTVNVEKIGNAKVNLSKSRLFVDETADGWSRANELVRYDLHQVDDRSFYKTASRLFLWDNYFHAAHRVKTSHFWEKMLDDLSDVDSLDIHDETKTVIRKTLFEVIRHYLNADCLLLPMVKPRSEEAPAWHAGLKPKITGHPYEKFFEWFKATCNSKNKLKTAGARYRFIFSSVRIPDFDAYTEEVDECISVGFKKAGLARNELWDCRRFLQELASKCPVDSGRKPFTTHLSSSSYLRRQPSSTVFREDVEVMASHDPILTMRTHVDAGLKVLGIEHHQKWLDEIGSWISTSNNSNIHPLYSDVLFLCEWMARNGLSDKRSDELSRQQLIKHNGEYLSFFEYLRQEHESRHTKSRIIRNLVDFFAFSSDGWLVAYGRTIHSPLSESDKRRFADTAAKERGKSNKPVLPRRIIEMAKQVLLDNDYAFSRCFEDQFIKVEGEKLFVPTISNLLYLILSLPIRTAQAVMLDSGEADEFVVSLDGTLIKNEHPLACKGRRLGYARRFAGTSVDTQFSGLFVNTNKETVHEQKGYEIPFHDAKLMKVLAAQRLFQETFNPVSFVVNRSLLSFKDWRYNGSQVDQLESYTFLFRDVFKGSRRWDLPTRDAINKLWLRLLQEIQTRLEAEGAPVQLVWEDKSGKLRTEFTLHSLRVSNITHFIEAGVPLHVLAEFLSGHQTLVMTLYYTKLGPRKIHEVIAEASRNLIEADEDEFFDRLTEMSSELLNEQVIGKNDGLARLPDGDPGLWHVDVDGFCTAGKSSCNEGLERIDLETGIASYEPIYPDGFNCALCRFHVTGPAFLAGQVTVANTLFYAIRERSEQQDKLFEMATEARNRGNIRDARRAQDQLDKVEIELEERIAALGARIGNIYASLDIMNDQDESGSEKAALITKLEAPEIEARLTEASNFEGIEWASQTIEFFPQIPDSGARFRKGILLERMAQKNGCKPLLLHLSEEEMHRASNRLTTLMTEFYGERDTADLISGKRNLEQLGGMTRFESLVGKAIELSASEASKLASPATMIGAEREQ</sequence>